<proteinExistence type="predicted"/>
<name>A0AAN6JN23_9BASI</name>
<evidence type="ECO:0000313" key="1">
    <source>
        <dbReference type="EMBL" id="KAK0537005.1"/>
    </source>
</evidence>
<gene>
    <name evidence="1" type="ORF">OC842_001774</name>
</gene>
<accession>A0AAN6JN23</accession>
<dbReference type="InterPro" id="IPR052058">
    <property type="entry name" value="Alcohol_O-acetyltransferase"/>
</dbReference>
<comment type="caution">
    <text evidence="1">The sequence shown here is derived from an EMBL/GenBank/DDBJ whole genome shotgun (WGS) entry which is preliminary data.</text>
</comment>
<sequence>MTGPVFRECGVHERYSVMRTVYGSPPVVTFAAVLTATSADAEPVLQHLRSRVTHILANSLPMRCGIIQAESHRPRFCSLEPAPTARDVVFLRKSAAVEEGLDEEAALRKLRNEYMTAEQTLLMDKSQQSLYDGALWTVALYPVTSSRKPSYIVVASFNHILTDGKGTFNLFHALLSAAPPPPDNKDVFPPASDSAFDMQAVQKPDPRRDEEIEATPFWPSEVRKNLLECPIGLRTIDLGPSFTPRLKAVATSHGVKTLHAILEVASVFALSLAVNHGSGDWNDGASPKFAIGHSTPINIRGSPLSTAPVSTHGHYGGNWVGGRGGKTLCRPQLQFWDQVKHVAAQLADPATLKGAMALWNGLKALPSSTGDKLEPAQHDAVDGQPLEVDGWSAYARHAVEQTPQISTFLASLGCSNLGFFPLDRTADDDLFTVSNCCWTQTASPIADAIIVNIMGAGWKLPTPAGAGSGAGQKEGEGLADGSVAAATVAAEHQPILSQAVADVGGLSFGITYRQGSVDEANLERFEAYLTRLLSLLAQGQIAESDDVAAIWSKLA</sequence>
<dbReference type="Proteomes" id="UP001176521">
    <property type="component" value="Unassembled WGS sequence"/>
</dbReference>
<protein>
    <recommendedName>
        <fullName evidence="3">Condensation domain-containing protein</fullName>
    </recommendedName>
</protein>
<evidence type="ECO:0000313" key="2">
    <source>
        <dbReference type="Proteomes" id="UP001176521"/>
    </source>
</evidence>
<reference evidence="1" key="1">
    <citation type="journal article" date="2023" name="PhytoFront">
        <title>Draft Genome Resources of Seven Strains of Tilletia horrida, Causal Agent of Kernel Smut of Rice.</title>
        <authorList>
            <person name="Khanal S."/>
            <person name="Antony Babu S."/>
            <person name="Zhou X.G."/>
        </authorList>
    </citation>
    <scope>NUCLEOTIDE SEQUENCE</scope>
    <source>
        <strain evidence="1">TX3</strain>
    </source>
</reference>
<dbReference type="EMBL" id="JAPDMQ010000067">
    <property type="protein sequence ID" value="KAK0537005.1"/>
    <property type="molecule type" value="Genomic_DNA"/>
</dbReference>
<organism evidence="1 2">
    <name type="scientific">Tilletia horrida</name>
    <dbReference type="NCBI Taxonomy" id="155126"/>
    <lineage>
        <taxon>Eukaryota</taxon>
        <taxon>Fungi</taxon>
        <taxon>Dikarya</taxon>
        <taxon>Basidiomycota</taxon>
        <taxon>Ustilaginomycotina</taxon>
        <taxon>Exobasidiomycetes</taxon>
        <taxon>Tilletiales</taxon>
        <taxon>Tilletiaceae</taxon>
        <taxon>Tilletia</taxon>
    </lineage>
</organism>
<dbReference type="AlphaFoldDB" id="A0AAN6JN23"/>
<dbReference type="PANTHER" id="PTHR28037:SF1">
    <property type="entry name" value="ALCOHOL O-ACETYLTRANSFERASE 1-RELATED"/>
    <property type="match status" value="1"/>
</dbReference>
<dbReference type="PANTHER" id="PTHR28037">
    <property type="entry name" value="ALCOHOL O-ACETYLTRANSFERASE 1-RELATED"/>
    <property type="match status" value="1"/>
</dbReference>
<keyword evidence="2" id="KW-1185">Reference proteome</keyword>
<evidence type="ECO:0008006" key="3">
    <source>
        <dbReference type="Google" id="ProtNLM"/>
    </source>
</evidence>